<evidence type="ECO:0000313" key="2">
    <source>
        <dbReference type="EMBL" id="GMI23545.1"/>
    </source>
</evidence>
<keyword evidence="3" id="KW-1185">Reference proteome</keyword>
<evidence type="ECO:0000259" key="1">
    <source>
        <dbReference type="SMART" id="SM01052"/>
    </source>
</evidence>
<dbReference type="Gene3D" id="2.30.30.190">
    <property type="entry name" value="CAP Gly-rich-like domain"/>
    <property type="match status" value="1"/>
</dbReference>
<dbReference type="SMART" id="SM01052">
    <property type="entry name" value="CAP_GLY"/>
    <property type="match status" value="1"/>
</dbReference>
<dbReference type="InterPro" id="IPR036859">
    <property type="entry name" value="CAP-Gly_dom_sf"/>
</dbReference>
<dbReference type="EMBL" id="BRYB01002662">
    <property type="protein sequence ID" value="GMI23545.1"/>
    <property type="molecule type" value="Genomic_DNA"/>
</dbReference>
<dbReference type="Proteomes" id="UP001165060">
    <property type="component" value="Unassembled WGS sequence"/>
</dbReference>
<sequence>MASFAAAAPPSAACACLGMRVLDSDGFLGTVRYVGPVASAKKQSDEYLGVEWDDDSRGKHDGSVISRATNGLVRHFKCESPSPSAASFMKASKLQYGVALVSTLGERYVKPGAPLLAPDNKFDGCTAQVKQGRKAKQIEFFGEVKIRERQQ</sequence>
<dbReference type="SUPFAM" id="SSF74924">
    <property type="entry name" value="Cap-Gly domain"/>
    <property type="match status" value="1"/>
</dbReference>
<comment type="caution">
    <text evidence="2">The sequence shown here is derived from an EMBL/GenBank/DDBJ whole genome shotgun (WGS) entry which is preliminary data.</text>
</comment>
<accession>A0ABQ6MC50</accession>
<evidence type="ECO:0000313" key="3">
    <source>
        <dbReference type="Proteomes" id="UP001165060"/>
    </source>
</evidence>
<gene>
    <name evidence="2" type="ORF">TeGR_g12704</name>
</gene>
<name>A0ABQ6MC50_9STRA</name>
<feature type="domain" description="CAP-Gly" evidence="1">
    <location>
        <begin position="17"/>
        <end position="95"/>
    </location>
</feature>
<feature type="non-terminal residue" evidence="2">
    <location>
        <position position="151"/>
    </location>
</feature>
<dbReference type="InterPro" id="IPR000938">
    <property type="entry name" value="CAP-Gly_domain"/>
</dbReference>
<protein>
    <recommendedName>
        <fullName evidence="1">CAP-Gly domain-containing protein</fullName>
    </recommendedName>
</protein>
<dbReference type="Pfam" id="PF01302">
    <property type="entry name" value="CAP_GLY"/>
    <property type="match status" value="1"/>
</dbReference>
<reference evidence="2 3" key="1">
    <citation type="journal article" date="2023" name="Commun. Biol.">
        <title>Genome analysis of Parmales, the sister group of diatoms, reveals the evolutionary specialization of diatoms from phago-mixotrophs to photoautotrophs.</title>
        <authorList>
            <person name="Ban H."/>
            <person name="Sato S."/>
            <person name="Yoshikawa S."/>
            <person name="Yamada K."/>
            <person name="Nakamura Y."/>
            <person name="Ichinomiya M."/>
            <person name="Sato N."/>
            <person name="Blanc-Mathieu R."/>
            <person name="Endo H."/>
            <person name="Kuwata A."/>
            <person name="Ogata H."/>
        </authorList>
    </citation>
    <scope>NUCLEOTIDE SEQUENCE [LARGE SCALE GENOMIC DNA]</scope>
</reference>
<proteinExistence type="predicted"/>
<organism evidence="2 3">
    <name type="scientific">Tetraparma gracilis</name>
    <dbReference type="NCBI Taxonomy" id="2962635"/>
    <lineage>
        <taxon>Eukaryota</taxon>
        <taxon>Sar</taxon>
        <taxon>Stramenopiles</taxon>
        <taxon>Ochrophyta</taxon>
        <taxon>Bolidophyceae</taxon>
        <taxon>Parmales</taxon>
        <taxon>Triparmaceae</taxon>
        <taxon>Tetraparma</taxon>
    </lineage>
</organism>